<evidence type="ECO:0000256" key="1">
    <source>
        <dbReference type="ARBA" id="ARBA00001974"/>
    </source>
</evidence>
<dbReference type="PROSITE" id="PS51352">
    <property type="entry name" value="THIOREDOXIN_2"/>
    <property type="match status" value="1"/>
</dbReference>
<dbReference type="Gene3D" id="1.20.120.310">
    <property type="entry name" value="ERV/ALR sulfhydryl oxidase domain"/>
    <property type="match status" value="1"/>
</dbReference>
<keyword evidence="6" id="KW-1015">Disulfide bond</keyword>
<sequence>MWQPNNSDAYFLLFITIWLTTFNQYNFSALQAIDSLYNLKDHVTILETSNFTKFVINQHQDGKKIQLIQFYSSYCGHCISFAPQFKRFLKSVDKWSDLLSISVVNCADDINRKVCSDYKVEYFPTLRMFWFKPNEKDKGNKLDLIGRSVDEIRDSVLKWITDYWKHGNFNYDWPQFEPMNAESKEKLIEKLKFDHDNRTRVFVVEKDSSFLGREIMMDLSRYRSQVAIYRITESEIRLLDQILYPQTLDGFKLPFLMAIDAKERQFKVLSSRILSKKNDRQHFIETIKNEFIKNVQPELSENESVEVTAKENLVIKYSNRIFTSDLNNAIRYALFHEVPMIKNLNVDQTNALIRFLGVIKDDFHFQNEKTRKFIEYLYDWLGKKLNDSKRRALSVLPAIVVSSDDLLTTMKMYEDYYHFPEMKPWQACAGFVGSSFRSYPCSLWTLFHMLTISEYRRSIATKQWQSLHASLYAMREYIRHFFRCTECARHFVTMAYDLENELTHPNSSVLWLWQAHNQVNARLKGSPSEIAQLPKRQFPTHSECGHCYRSVPNETYFTDSLHYRKYYDESKVLQFLVEYYSVERMVADNSEFEDSKKKIEIHHNQPFITSPPIEEKKKPREIKKNIIQLVPFTSADYSIIIFFYVASITLLLTLCAFFKLRKRRKNRKQSPLLP</sequence>
<dbReference type="InterPro" id="IPR036249">
    <property type="entry name" value="Thioredoxin-like_sf"/>
</dbReference>
<keyword evidence="8" id="KW-0472">Membrane</keyword>
<dbReference type="PANTHER" id="PTHR22897:SF8">
    <property type="entry name" value="SULFHYDRYL OXIDASE"/>
    <property type="match status" value="1"/>
</dbReference>
<evidence type="ECO:0000256" key="8">
    <source>
        <dbReference type="RuleBase" id="RU371123"/>
    </source>
</evidence>
<evidence type="ECO:0000256" key="5">
    <source>
        <dbReference type="ARBA" id="ARBA00023002"/>
    </source>
</evidence>
<keyword evidence="4 8" id="KW-0274">FAD</keyword>
<dbReference type="InterPro" id="IPR017905">
    <property type="entry name" value="ERV/ALR_sulphydryl_oxidase"/>
</dbReference>
<dbReference type="EC" id="1.8.3.2" evidence="8"/>
<dbReference type="InterPro" id="IPR039798">
    <property type="entry name" value="Sulfhydryl_oxidase"/>
</dbReference>
<dbReference type="OMA" id="LWRVHNF"/>
<name>A0A9Q0M7J8_BLOTA</name>
<feature type="domain" description="Thioredoxin" evidence="10">
    <location>
        <begin position="18"/>
        <end position="162"/>
    </location>
</feature>
<gene>
    <name evidence="11" type="ORF">RDWZM_006226</name>
</gene>
<comment type="catalytic activity">
    <reaction evidence="8">
        <text>2 R'C(R)SH + O2 = R'C(R)S-S(R)CR' + H2O2</text>
        <dbReference type="Rhea" id="RHEA:17357"/>
        <dbReference type="ChEBI" id="CHEBI:15379"/>
        <dbReference type="ChEBI" id="CHEBI:16240"/>
        <dbReference type="ChEBI" id="CHEBI:16520"/>
        <dbReference type="ChEBI" id="CHEBI:17412"/>
        <dbReference type="EC" id="1.8.3.2"/>
    </reaction>
</comment>
<evidence type="ECO:0000256" key="3">
    <source>
        <dbReference type="ARBA" id="ARBA00022729"/>
    </source>
</evidence>
<dbReference type="PANTHER" id="PTHR22897">
    <property type="entry name" value="QUIESCIN Q6-RELATED SULFHYDRYL OXIDASE"/>
    <property type="match status" value="1"/>
</dbReference>
<dbReference type="Proteomes" id="UP001142055">
    <property type="component" value="Chromosome 2"/>
</dbReference>
<evidence type="ECO:0000259" key="10">
    <source>
        <dbReference type="PROSITE" id="PS51352"/>
    </source>
</evidence>
<dbReference type="GO" id="GO:0006457">
    <property type="term" value="P:protein folding"/>
    <property type="evidence" value="ECO:0007669"/>
    <property type="project" value="TreeGrafter"/>
</dbReference>
<dbReference type="Pfam" id="PF00085">
    <property type="entry name" value="Thioredoxin"/>
    <property type="match status" value="1"/>
</dbReference>
<feature type="domain" description="ERV/ALR sulfhydryl oxidase" evidence="9">
    <location>
        <begin position="432"/>
        <end position="537"/>
    </location>
</feature>
<keyword evidence="12" id="KW-1185">Reference proteome</keyword>
<dbReference type="GO" id="GO:0005615">
    <property type="term" value="C:extracellular space"/>
    <property type="evidence" value="ECO:0007669"/>
    <property type="project" value="TreeGrafter"/>
</dbReference>
<protein>
    <recommendedName>
        <fullName evidence="8">Sulfhydryl oxidase</fullName>
        <ecNumber evidence="8">1.8.3.2</ecNumber>
    </recommendedName>
</protein>
<reference evidence="11" key="1">
    <citation type="submission" date="2022-12" db="EMBL/GenBank/DDBJ databases">
        <title>Genome assemblies of Blomia tropicalis.</title>
        <authorList>
            <person name="Cui Y."/>
        </authorList>
    </citation>
    <scope>NUCLEOTIDE SEQUENCE</scope>
    <source>
        <tissue evidence="11">Adult mites</tissue>
    </source>
</reference>
<comment type="caution">
    <text evidence="11">The sequence shown here is derived from an EMBL/GenBank/DDBJ whole genome shotgun (WGS) entry which is preliminary data.</text>
</comment>
<dbReference type="Pfam" id="PF04777">
    <property type="entry name" value="Evr1_Alr"/>
    <property type="match status" value="1"/>
</dbReference>
<evidence type="ECO:0000313" key="12">
    <source>
        <dbReference type="Proteomes" id="UP001142055"/>
    </source>
</evidence>
<evidence type="ECO:0000256" key="4">
    <source>
        <dbReference type="ARBA" id="ARBA00022827"/>
    </source>
</evidence>
<keyword evidence="8" id="KW-0812">Transmembrane</keyword>
<dbReference type="Gene3D" id="1.20.120.1960">
    <property type="entry name" value="QSOX sulfhydryl oxidase domain"/>
    <property type="match status" value="1"/>
</dbReference>
<comment type="cofactor">
    <cofactor evidence="1 8">
        <name>FAD</name>
        <dbReference type="ChEBI" id="CHEBI:57692"/>
    </cofactor>
</comment>
<proteinExistence type="predicted"/>
<organism evidence="11 12">
    <name type="scientific">Blomia tropicalis</name>
    <name type="common">Mite</name>
    <dbReference type="NCBI Taxonomy" id="40697"/>
    <lineage>
        <taxon>Eukaryota</taxon>
        <taxon>Metazoa</taxon>
        <taxon>Ecdysozoa</taxon>
        <taxon>Arthropoda</taxon>
        <taxon>Chelicerata</taxon>
        <taxon>Arachnida</taxon>
        <taxon>Acari</taxon>
        <taxon>Acariformes</taxon>
        <taxon>Sarcoptiformes</taxon>
        <taxon>Astigmata</taxon>
        <taxon>Glycyphagoidea</taxon>
        <taxon>Echimyopodidae</taxon>
        <taxon>Blomia</taxon>
    </lineage>
</organism>
<dbReference type="Gene3D" id="3.40.30.10">
    <property type="entry name" value="Glutaredoxin"/>
    <property type="match status" value="2"/>
</dbReference>
<keyword evidence="3" id="KW-0732">Signal</keyword>
<evidence type="ECO:0000256" key="6">
    <source>
        <dbReference type="ARBA" id="ARBA00023157"/>
    </source>
</evidence>
<keyword evidence="7" id="KW-0325">Glycoprotein</keyword>
<dbReference type="GO" id="GO:0016971">
    <property type="term" value="F:flavin-dependent sulfhydryl oxidase activity"/>
    <property type="evidence" value="ECO:0007669"/>
    <property type="project" value="InterPro"/>
</dbReference>
<feature type="transmembrane region" description="Helical" evidence="8">
    <location>
        <begin position="637"/>
        <end position="658"/>
    </location>
</feature>
<evidence type="ECO:0000259" key="9">
    <source>
        <dbReference type="PROSITE" id="PS51324"/>
    </source>
</evidence>
<evidence type="ECO:0000313" key="11">
    <source>
        <dbReference type="EMBL" id="KAJ6220414.1"/>
    </source>
</evidence>
<dbReference type="GO" id="GO:0000139">
    <property type="term" value="C:Golgi membrane"/>
    <property type="evidence" value="ECO:0007669"/>
    <property type="project" value="TreeGrafter"/>
</dbReference>
<evidence type="ECO:0000256" key="7">
    <source>
        <dbReference type="ARBA" id="ARBA00023180"/>
    </source>
</evidence>
<keyword evidence="8" id="KW-1133">Transmembrane helix</keyword>
<dbReference type="InterPro" id="IPR013766">
    <property type="entry name" value="Thioredoxin_domain"/>
</dbReference>
<dbReference type="InterPro" id="IPR042568">
    <property type="entry name" value="QSOX_FAD-bd_sf"/>
</dbReference>
<dbReference type="AlphaFoldDB" id="A0A9Q0M7J8"/>
<keyword evidence="2 8" id="KW-0285">Flavoprotein</keyword>
<accession>A0A9Q0M7J8</accession>
<keyword evidence="5 8" id="KW-0560">Oxidoreductase</keyword>
<evidence type="ECO:0000256" key="2">
    <source>
        <dbReference type="ARBA" id="ARBA00022630"/>
    </source>
</evidence>
<dbReference type="SUPFAM" id="SSF52833">
    <property type="entry name" value="Thioredoxin-like"/>
    <property type="match status" value="1"/>
</dbReference>
<dbReference type="SUPFAM" id="SSF69000">
    <property type="entry name" value="FAD-dependent thiol oxidase"/>
    <property type="match status" value="1"/>
</dbReference>
<dbReference type="EMBL" id="JAPWDV010000002">
    <property type="protein sequence ID" value="KAJ6220414.1"/>
    <property type="molecule type" value="Genomic_DNA"/>
</dbReference>
<dbReference type="GO" id="GO:0003756">
    <property type="term" value="F:protein disulfide isomerase activity"/>
    <property type="evidence" value="ECO:0007669"/>
    <property type="project" value="TreeGrafter"/>
</dbReference>
<dbReference type="InterPro" id="IPR036774">
    <property type="entry name" value="ERV/ALR_sulphydryl_oxid_sf"/>
</dbReference>
<dbReference type="PROSITE" id="PS51324">
    <property type="entry name" value="ERV_ALR"/>
    <property type="match status" value="1"/>
</dbReference>